<dbReference type="AlphaFoldDB" id="A0A8J7PP43"/>
<organism evidence="6 7">
    <name type="scientific">Candidatus Obscuribacter phosphatis</name>
    <dbReference type="NCBI Taxonomy" id="1906157"/>
    <lineage>
        <taxon>Bacteria</taxon>
        <taxon>Bacillati</taxon>
        <taxon>Candidatus Melainabacteria</taxon>
        <taxon>Candidatus Obscuribacterales</taxon>
        <taxon>Candidatus Obscuribacteraceae</taxon>
        <taxon>Candidatus Obscuribacter</taxon>
    </lineage>
</organism>
<feature type="domain" description="Calcineurin-like phosphoesterase" evidence="5">
    <location>
        <begin position="35"/>
        <end position="257"/>
    </location>
</feature>
<proteinExistence type="inferred from homology"/>
<keyword evidence="1" id="KW-0479">Metal-binding</keyword>
<comment type="similarity">
    <text evidence="4">Belongs to the cyclic nucleotide phosphodiesterase class-III family.</text>
</comment>
<protein>
    <submittedName>
        <fullName evidence="6">Metallophosphoesterase</fullName>
    </submittedName>
</protein>
<feature type="non-terminal residue" evidence="6">
    <location>
        <position position="1"/>
    </location>
</feature>
<dbReference type="GO" id="GO:0046872">
    <property type="term" value="F:metal ion binding"/>
    <property type="evidence" value="ECO:0007669"/>
    <property type="project" value="UniProtKB-KW"/>
</dbReference>
<accession>A0A8J7PP43</accession>
<dbReference type="EMBL" id="JAFLCK010000023">
    <property type="protein sequence ID" value="MBN8661712.1"/>
    <property type="molecule type" value="Genomic_DNA"/>
</dbReference>
<evidence type="ECO:0000256" key="1">
    <source>
        <dbReference type="ARBA" id="ARBA00022723"/>
    </source>
</evidence>
<dbReference type="InterPro" id="IPR029052">
    <property type="entry name" value="Metallo-depent_PP-like"/>
</dbReference>
<dbReference type="Gene3D" id="3.60.21.10">
    <property type="match status" value="1"/>
</dbReference>
<evidence type="ECO:0000256" key="3">
    <source>
        <dbReference type="ARBA" id="ARBA00023004"/>
    </source>
</evidence>
<keyword evidence="3" id="KW-0408">Iron</keyword>
<dbReference type="PANTHER" id="PTHR42988">
    <property type="entry name" value="PHOSPHOHYDROLASE"/>
    <property type="match status" value="1"/>
</dbReference>
<evidence type="ECO:0000313" key="6">
    <source>
        <dbReference type="EMBL" id="MBN8661712.1"/>
    </source>
</evidence>
<dbReference type="InterPro" id="IPR004843">
    <property type="entry name" value="Calcineurin-like_PHP"/>
</dbReference>
<evidence type="ECO:0000313" key="7">
    <source>
        <dbReference type="Proteomes" id="UP000664277"/>
    </source>
</evidence>
<dbReference type="InterPro" id="IPR050884">
    <property type="entry name" value="CNP_phosphodiesterase-III"/>
</dbReference>
<dbReference type="Pfam" id="PF00149">
    <property type="entry name" value="Metallophos"/>
    <property type="match status" value="1"/>
</dbReference>
<comment type="caution">
    <text evidence="6">The sequence shown here is derived from an EMBL/GenBank/DDBJ whole genome shotgun (WGS) entry which is preliminary data.</text>
</comment>
<keyword evidence="2" id="KW-0378">Hydrolase</keyword>
<evidence type="ECO:0000256" key="2">
    <source>
        <dbReference type="ARBA" id="ARBA00022801"/>
    </source>
</evidence>
<reference evidence="6" key="1">
    <citation type="submission" date="2021-02" db="EMBL/GenBank/DDBJ databases">
        <title>Genome-Resolved Metagenomics of a Microbial Community Performing Photosynthetic Biological Nutrient Removal.</title>
        <authorList>
            <person name="Mcdaniel E.A."/>
        </authorList>
    </citation>
    <scope>NUCLEOTIDE SEQUENCE</scope>
    <source>
        <strain evidence="6">UWPOB_OBS1</strain>
    </source>
</reference>
<gene>
    <name evidence="6" type="ORF">J0M35_15205</name>
</gene>
<name>A0A8J7PP43_9BACT</name>
<dbReference type="GO" id="GO:0016787">
    <property type="term" value="F:hydrolase activity"/>
    <property type="evidence" value="ECO:0007669"/>
    <property type="project" value="UniProtKB-KW"/>
</dbReference>
<dbReference type="PANTHER" id="PTHR42988:SF2">
    <property type="entry name" value="CYCLIC NUCLEOTIDE PHOSPHODIESTERASE CBUA0032-RELATED"/>
    <property type="match status" value="1"/>
</dbReference>
<dbReference type="Proteomes" id="UP000664277">
    <property type="component" value="Unassembled WGS sequence"/>
</dbReference>
<dbReference type="SUPFAM" id="SSF56300">
    <property type="entry name" value="Metallo-dependent phosphatases"/>
    <property type="match status" value="1"/>
</dbReference>
<evidence type="ECO:0000256" key="4">
    <source>
        <dbReference type="ARBA" id="ARBA00025742"/>
    </source>
</evidence>
<evidence type="ECO:0000259" key="5">
    <source>
        <dbReference type="Pfam" id="PF00149"/>
    </source>
</evidence>
<sequence length="329" mass="37157">EMRWILSNLAEGRHIRHVWSDFCSNYRKTKRPITRILHLSDLHLGHKLAAANLPRVKLALQSVINEFGQDRIIPVITGDLMHTPSAGNLQLVKNFQSYLTNDLKLEKPIIVPGNHDSRMLGFLPVQANYRISSLSHHADIFVPLEHCGVGFLRFDSNKVGPNPFALARGKIDEAELKEIGTAIDKYRASASQMKLIALVHHHPISVQKPIWHKPEWYQQIFGWFQESTGEFENSSAFLHWLQEKGIPMVLHGHKHIPHFSTQNGTIIVGCGSSTGKVKTMVDRETYMSLNIITIDGSKAIVRLRAERLHGAGLEETASYEMIMANHIVP</sequence>